<dbReference type="GO" id="GO:0061630">
    <property type="term" value="F:ubiquitin protein ligase activity"/>
    <property type="evidence" value="ECO:0007669"/>
    <property type="project" value="TreeGrafter"/>
</dbReference>
<evidence type="ECO:0000313" key="6">
    <source>
        <dbReference type="Proteomes" id="UP001168972"/>
    </source>
</evidence>
<dbReference type="InterPro" id="IPR013083">
    <property type="entry name" value="Znf_RING/FYVE/PHD"/>
</dbReference>
<comment type="caution">
    <text evidence="5">The sequence shown here is derived from an EMBL/GenBank/DDBJ whole genome shotgun (WGS) entry which is preliminary data.</text>
</comment>
<feature type="region of interest" description="Disordered" evidence="4">
    <location>
        <begin position="1"/>
        <end position="39"/>
    </location>
</feature>
<sequence length="394" mass="44323">MSVANLIKTTPGSLNQGVWKRRSRGSDEDENNHESDVKKSRYWYVTLESESPIPTDDESASESIYSIQDEETEFARDTSDTSTSAWISTSAHRNVELQVEYDVASTSESENPFLDVSSSDPEDFLAVSVSAELKSSDLDWDRVEDTDESLTSLDSEISRADYWTCIQCNTTNNNPLFRYCERCYQLRKNFFPPRPKRKKRRLEAAKSNKTELEPSSSSTSSLSQSTDITLSRIDSGLGSSQSTLSEVEGDSVTSSQTTVVLSQETVDTVDGVADTFDKTAFEKNQKNNETKVIESINQRAISSTNNNELKKTDLESIEFINNMELMQKKLKSDEENDSKFCLVCTVSPKNGAFVHGNVSHICCCYRCAIKVWKTTRHCPICQRKVTNVLKAFYV</sequence>
<feature type="compositionally biased region" description="Low complexity" evidence="4">
    <location>
        <begin position="215"/>
        <end position="231"/>
    </location>
</feature>
<organism evidence="5 6">
    <name type="scientific">Microctonus hyperodae</name>
    <name type="common">Parasitoid wasp</name>
    <dbReference type="NCBI Taxonomy" id="165561"/>
    <lineage>
        <taxon>Eukaryota</taxon>
        <taxon>Metazoa</taxon>
        <taxon>Ecdysozoa</taxon>
        <taxon>Arthropoda</taxon>
        <taxon>Hexapoda</taxon>
        <taxon>Insecta</taxon>
        <taxon>Pterygota</taxon>
        <taxon>Neoptera</taxon>
        <taxon>Endopterygota</taxon>
        <taxon>Hymenoptera</taxon>
        <taxon>Apocrita</taxon>
        <taxon>Ichneumonoidea</taxon>
        <taxon>Braconidae</taxon>
        <taxon>Euphorinae</taxon>
        <taxon>Microctonus</taxon>
    </lineage>
</organism>
<reference evidence="5" key="2">
    <citation type="submission" date="2023-03" db="EMBL/GenBank/DDBJ databases">
        <authorList>
            <person name="Inwood S.N."/>
            <person name="Skelly J.G."/>
            <person name="Guhlin J."/>
            <person name="Harrop T.W.R."/>
            <person name="Goldson S.G."/>
            <person name="Dearden P.K."/>
        </authorList>
    </citation>
    <scope>NUCLEOTIDE SEQUENCE</scope>
    <source>
        <strain evidence="5">Lincoln</strain>
        <tissue evidence="5">Whole body</tissue>
    </source>
</reference>
<dbReference type="CDD" id="cd16646">
    <property type="entry name" value="mRING-HC-C2H2C4_MDM2-like"/>
    <property type="match status" value="1"/>
</dbReference>
<keyword evidence="3" id="KW-0862">Zinc</keyword>
<dbReference type="PANTHER" id="PTHR46858">
    <property type="entry name" value="OS05G0521000 PROTEIN"/>
    <property type="match status" value="1"/>
</dbReference>
<evidence type="ECO:0000256" key="1">
    <source>
        <dbReference type="ARBA" id="ARBA00022723"/>
    </source>
</evidence>
<dbReference type="SUPFAM" id="SSF90209">
    <property type="entry name" value="Ran binding protein zinc finger-like"/>
    <property type="match status" value="1"/>
</dbReference>
<dbReference type="GO" id="GO:0008270">
    <property type="term" value="F:zinc ion binding"/>
    <property type="evidence" value="ECO:0007669"/>
    <property type="project" value="UniProtKB-KW"/>
</dbReference>
<gene>
    <name evidence="5" type="ORF">PV327_008376</name>
</gene>
<proteinExistence type="predicted"/>
<reference evidence="5" key="1">
    <citation type="journal article" date="2023" name="bioRxiv">
        <title>Scaffold-level genome assemblies of two parasitoid biocontrol wasps reveal the parthenogenesis mechanism and an associated novel virus.</title>
        <authorList>
            <person name="Inwood S."/>
            <person name="Skelly J."/>
            <person name="Guhlin J."/>
            <person name="Harrop T."/>
            <person name="Goldson S."/>
            <person name="Dearden P."/>
        </authorList>
    </citation>
    <scope>NUCLEOTIDE SEQUENCE</scope>
    <source>
        <strain evidence="5">Lincoln</strain>
        <tissue evidence="5">Whole body</tissue>
    </source>
</reference>
<dbReference type="Gene3D" id="3.30.40.10">
    <property type="entry name" value="Zinc/RING finger domain, C3HC4 (zinc finger)"/>
    <property type="match status" value="1"/>
</dbReference>
<dbReference type="Gene3D" id="2.30.30.380">
    <property type="entry name" value="Zn-finger domain of Sec23/24"/>
    <property type="match status" value="1"/>
</dbReference>
<dbReference type="GO" id="GO:0016567">
    <property type="term" value="P:protein ubiquitination"/>
    <property type="evidence" value="ECO:0007669"/>
    <property type="project" value="TreeGrafter"/>
</dbReference>
<dbReference type="AlphaFoldDB" id="A0AA39F301"/>
<feature type="compositionally biased region" description="Basic and acidic residues" evidence="4">
    <location>
        <begin position="202"/>
        <end position="212"/>
    </location>
</feature>
<keyword evidence="6" id="KW-1185">Reference proteome</keyword>
<dbReference type="InterPro" id="IPR036443">
    <property type="entry name" value="Znf_RanBP2_sf"/>
</dbReference>
<dbReference type="PANTHER" id="PTHR46858:SF5">
    <property type="entry name" value="E3 UBIQUITIN-PROTEIN LIGASE APD1-RELATED"/>
    <property type="match status" value="1"/>
</dbReference>
<keyword evidence="1" id="KW-0479">Metal-binding</keyword>
<accession>A0AA39F301</accession>
<keyword evidence="2" id="KW-0863">Zinc-finger</keyword>
<evidence type="ECO:0000313" key="5">
    <source>
        <dbReference type="EMBL" id="KAK0161990.1"/>
    </source>
</evidence>
<name>A0AA39F301_MICHY</name>
<protein>
    <recommendedName>
        <fullName evidence="7">E3 ubiquitin-protein ligase Mdm2</fullName>
    </recommendedName>
</protein>
<evidence type="ECO:0000256" key="2">
    <source>
        <dbReference type="ARBA" id="ARBA00022771"/>
    </source>
</evidence>
<dbReference type="GO" id="GO:0043066">
    <property type="term" value="P:negative regulation of apoptotic process"/>
    <property type="evidence" value="ECO:0007669"/>
    <property type="project" value="TreeGrafter"/>
</dbReference>
<evidence type="ECO:0000256" key="4">
    <source>
        <dbReference type="SAM" id="MobiDB-lite"/>
    </source>
</evidence>
<dbReference type="Proteomes" id="UP001168972">
    <property type="component" value="Unassembled WGS sequence"/>
</dbReference>
<dbReference type="Pfam" id="PF13920">
    <property type="entry name" value="zf-C3HC4_3"/>
    <property type="match status" value="1"/>
</dbReference>
<dbReference type="EMBL" id="JAQQBR010001834">
    <property type="protein sequence ID" value="KAK0161990.1"/>
    <property type="molecule type" value="Genomic_DNA"/>
</dbReference>
<feature type="compositionally biased region" description="Polar residues" evidence="4">
    <location>
        <begin position="7"/>
        <end position="16"/>
    </location>
</feature>
<dbReference type="GO" id="GO:0010468">
    <property type="term" value="P:regulation of gene expression"/>
    <property type="evidence" value="ECO:0007669"/>
    <property type="project" value="TreeGrafter"/>
</dbReference>
<evidence type="ECO:0008006" key="7">
    <source>
        <dbReference type="Google" id="ProtNLM"/>
    </source>
</evidence>
<feature type="region of interest" description="Disordered" evidence="4">
    <location>
        <begin position="194"/>
        <end position="257"/>
    </location>
</feature>
<evidence type="ECO:0000256" key="3">
    <source>
        <dbReference type="ARBA" id="ARBA00022833"/>
    </source>
</evidence>